<feature type="compositionally biased region" description="Basic and acidic residues" evidence="4">
    <location>
        <begin position="20"/>
        <end position="31"/>
    </location>
</feature>
<feature type="compositionally biased region" description="Basic and acidic residues" evidence="4">
    <location>
        <begin position="287"/>
        <end position="326"/>
    </location>
</feature>
<evidence type="ECO:0000256" key="4">
    <source>
        <dbReference type="SAM" id="MobiDB-lite"/>
    </source>
</evidence>
<dbReference type="CDD" id="cd15489">
    <property type="entry name" value="PHD_SF"/>
    <property type="match status" value="1"/>
</dbReference>
<evidence type="ECO:0000313" key="6">
    <source>
        <dbReference type="EMBL" id="EOA16204.1"/>
    </source>
</evidence>
<feature type="region of interest" description="Disordered" evidence="4">
    <location>
        <begin position="14"/>
        <end position="41"/>
    </location>
</feature>
<keyword evidence="7" id="KW-1185">Reference proteome</keyword>
<keyword evidence="2" id="KW-0863">Zinc-finger</keyword>
<dbReference type="InterPro" id="IPR013083">
    <property type="entry name" value="Znf_RING/FYVE/PHD"/>
</dbReference>
<sequence>MTTVIKKRVRILSTGPSDADDQRNPKTHENGGKVQTLGQSKVGGSDNVVKSNTCFVCDGKDDWVLVCYGEECPIAIHQSCASDEPDFDEFGNFYCPYCWYKRVVSKCVELGEKLMVSDKSRKGCRETLGGVDLGTEDMENVVEVNVSLGRTLASGEHSGREGDGLNDKKNQKLKEVAAQTRSRVNSKAGDTDLDTGRKQRGRFDEKNHETSDAFISNTDEDHEGSSSDVGRETKPQKRCEDVNHETAQAHSSVVGVKTKEKRRYSEKNQQNKTVSGTHEQEVFVNDEGTKAHNSDLGDGRRSGKGYCHEKNQQNKVSSPERCEQKVPRTNKRVSHGSGLAEERYPEERYREERHIEKNQQKKVSSPERCEQNVPRTNERVSHCSGLGEGRYREERHIKKNQLPKTIETESLATEVFKDRKRKRERGVERDRDEFYLAENQYIQCQPDMRNDDVAFNKQENGFRNDERVKQKSVSSISSTESTNSVNESNVPCQELTLIIHPKVGVQDKPIEARPLRSIYSKKPSFQPEKYGHKSYQEKNGAVSNDPGQRKFVLCSDKKRKRLFWTQAEEEMLRVGVQKFLVGRNIPWRKILEFGRDVFHDGRAPSDLKDKWKMMNKMACDTGNWVRHQTERQPNYYVSEVSSD</sequence>
<dbReference type="Gene3D" id="3.30.40.10">
    <property type="entry name" value="Zinc/RING finger domain, C3HC4 (zinc finger)"/>
    <property type="match status" value="1"/>
</dbReference>
<accession>R0GHC3</accession>
<dbReference type="AlphaFoldDB" id="R0GHC3"/>
<evidence type="ECO:0000256" key="1">
    <source>
        <dbReference type="ARBA" id="ARBA00022723"/>
    </source>
</evidence>
<protein>
    <recommendedName>
        <fullName evidence="5">Myb-like domain-containing protein</fullName>
    </recommendedName>
</protein>
<name>R0GHC3_9BRAS</name>
<dbReference type="SUPFAM" id="SSF46689">
    <property type="entry name" value="Homeodomain-like"/>
    <property type="match status" value="1"/>
</dbReference>
<dbReference type="STRING" id="81985.R0GHC3"/>
<dbReference type="KEGG" id="crb:17878931"/>
<feature type="domain" description="Myb-like" evidence="5">
    <location>
        <begin position="556"/>
        <end position="615"/>
    </location>
</feature>
<keyword evidence="3" id="KW-0862">Zinc</keyword>
<dbReference type="OrthoDB" id="608866at2759"/>
<dbReference type="Proteomes" id="UP000029121">
    <property type="component" value="Unassembled WGS sequence"/>
</dbReference>
<feature type="compositionally biased region" description="Polar residues" evidence="4">
    <location>
        <begin position="267"/>
        <end position="277"/>
    </location>
</feature>
<feature type="compositionally biased region" description="Basic and acidic residues" evidence="4">
    <location>
        <begin position="459"/>
        <end position="469"/>
    </location>
</feature>
<gene>
    <name evidence="6" type="ORF">CARUB_v10004342mg</name>
</gene>
<dbReference type="SUPFAM" id="SSF57903">
    <property type="entry name" value="FYVE/PHD zinc finger"/>
    <property type="match status" value="1"/>
</dbReference>
<dbReference type="eggNOG" id="ENOG502S1HM">
    <property type="taxonomic scope" value="Eukaryota"/>
</dbReference>
<dbReference type="PROSITE" id="PS50090">
    <property type="entry name" value="MYB_LIKE"/>
    <property type="match status" value="1"/>
</dbReference>
<reference evidence="7" key="1">
    <citation type="journal article" date="2013" name="Nat. Genet.">
        <title>The Capsella rubella genome and the genomic consequences of rapid mating system evolution.</title>
        <authorList>
            <person name="Slotte T."/>
            <person name="Hazzouri K.M."/>
            <person name="Agren J.A."/>
            <person name="Koenig D."/>
            <person name="Maumus F."/>
            <person name="Guo Y.L."/>
            <person name="Steige K."/>
            <person name="Platts A.E."/>
            <person name="Escobar J.S."/>
            <person name="Newman L.K."/>
            <person name="Wang W."/>
            <person name="Mandakova T."/>
            <person name="Vello E."/>
            <person name="Smith L.M."/>
            <person name="Henz S.R."/>
            <person name="Steffen J."/>
            <person name="Takuno S."/>
            <person name="Brandvain Y."/>
            <person name="Coop G."/>
            <person name="Andolfatto P."/>
            <person name="Hu T.T."/>
            <person name="Blanchette M."/>
            <person name="Clark R.M."/>
            <person name="Quesneville H."/>
            <person name="Nordborg M."/>
            <person name="Gaut B.S."/>
            <person name="Lysak M.A."/>
            <person name="Jenkins J."/>
            <person name="Grimwood J."/>
            <person name="Chapman J."/>
            <person name="Prochnik S."/>
            <person name="Shu S."/>
            <person name="Rokhsar D."/>
            <person name="Schmutz J."/>
            <person name="Weigel D."/>
            <person name="Wright S.I."/>
        </authorList>
    </citation>
    <scope>NUCLEOTIDE SEQUENCE [LARGE SCALE GENOMIC DNA]</scope>
    <source>
        <strain evidence="7">cv. Monte Gargano</strain>
    </source>
</reference>
<dbReference type="PANTHER" id="PTHR47863:SF5">
    <property type="entry name" value="HOMEODOMAIN-LIKE PROTEIN WITH RING_FYVE_PHD-TYPE ZINC FINGER DOMAIN-CONTAINING PROTEIN-RELATED"/>
    <property type="match status" value="1"/>
</dbReference>
<organism evidence="6 7">
    <name type="scientific">Capsella rubella</name>
    <dbReference type="NCBI Taxonomy" id="81985"/>
    <lineage>
        <taxon>Eukaryota</taxon>
        <taxon>Viridiplantae</taxon>
        <taxon>Streptophyta</taxon>
        <taxon>Embryophyta</taxon>
        <taxon>Tracheophyta</taxon>
        <taxon>Spermatophyta</taxon>
        <taxon>Magnoliopsida</taxon>
        <taxon>eudicotyledons</taxon>
        <taxon>Gunneridae</taxon>
        <taxon>Pentapetalae</taxon>
        <taxon>rosids</taxon>
        <taxon>malvids</taxon>
        <taxon>Brassicales</taxon>
        <taxon>Brassicaceae</taxon>
        <taxon>Camelineae</taxon>
        <taxon>Capsella</taxon>
    </lineage>
</organism>
<feature type="compositionally biased region" description="Basic and acidic residues" evidence="4">
    <location>
        <begin position="157"/>
        <end position="175"/>
    </location>
</feature>
<dbReference type="CDD" id="cd11660">
    <property type="entry name" value="SANT_TRF"/>
    <property type="match status" value="1"/>
</dbReference>
<dbReference type="InterPro" id="IPR001965">
    <property type="entry name" value="Znf_PHD"/>
</dbReference>
<feature type="compositionally biased region" description="Basic and acidic residues" evidence="4">
    <location>
        <begin position="340"/>
        <end position="381"/>
    </location>
</feature>
<evidence type="ECO:0000259" key="5">
    <source>
        <dbReference type="PROSITE" id="PS50090"/>
    </source>
</evidence>
<dbReference type="SMART" id="SM00717">
    <property type="entry name" value="SANT"/>
    <property type="match status" value="1"/>
</dbReference>
<dbReference type="Gene3D" id="1.10.10.60">
    <property type="entry name" value="Homeodomain-like"/>
    <property type="match status" value="1"/>
</dbReference>
<dbReference type="PANTHER" id="PTHR47863">
    <property type="entry name" value="RING/FYVE/PHD ZINC FINGER SUPERFAMILY PROTEIN"/>
    <property type="match status" value="1"/>
</dbReference>
<feature type="compositionally biased region" description="Low complexity" evidence="4">
    <location>
        <begin position="472"/>
        <end position="487"/>
    </location>
</feature>
<evidence type="ECO:0000256" key="3">
    <source>
        <dbReference type="ARBA" id="ARBA00022833"/>
    </source>
</evidence>
<dbReference type="InterPro" id="IPR009057">
    <property type="entry name" value="Homeodomain-like_sf"/>
</dbReference>
<feature type="compositionally biased region" description="Basic and acidic residues" evidence="4">
    <location>
        <begin position="223"/>
        <end position="244"/>
    </location>
</feature>
<evidence type="ECO:0000313" key="7">
    <source>
        <dbReference type="Proteomes" id="UP000029121"/>
    </source>
</evidence>
<dbReference type="InterPro" id="IPR011011">
    <property type="entry name" value="Znf_FYVE_PHD"/>
</dbReference>
<dbReference type="InterPro" id="IPR001005">
    <property type="entry name" value="SANT/Myb"/>
</dbReference>
<proteinExistence type="predicted"/>
<keyword evidence="1" id="KW-0479">Metal-binding</keyword>
<dbReference type="EMBL" id="KB870811">
    <property type="protein sequence ID" value="EOA16204.1"/>
    <property type="molecule type" value="Genomic_DNA"/>
</dbReference>
<evidence type="ECO:0000256" key="2">
    <source>
        <dbReference type="ARBA" id="ARBA00022771"/>
    </source>
</evidence>
<feature type="region of interest" description="Disordered" evidence="4">
    <location>
        <begin position="459"/>
        <end position="487"/>
    </location>
</feature>
<dbReference type="SMART" id="SM00249">
    <property type="entry name" value="PHD"/>
    <property type="match status" value="1"/>
</dbReference>
<feature type="compositionally biased region" description="Basic and acidic residues" evidence="4">
    <location>
        <begin position="194"/>
        <end position="211"/>
    </location>
</feature>
<feature type="region of interest" description="Disordered" evidence="4">
    <location>
        <begin position="152"/>
        <end position="383"/>
    </location>
</feature>
<dbReference type="GO" id="GO:0008270">
    <property type="term" value="F:zinc ion binding"/>
    <property type="evidence" value="ECO:0007669"/>
    <property type="project" value="UniProtKB-KW"/>
</dbReference>